<sequence length="66" mass="7096">MVLEVRFFGGAVVVFHEDKLVGGLASPLVHRLRACIEDGTVYRAKVVSKNSALVRLQVAAASSFPL</sequence>
<proteinExistence type="predicted"/>
<dbReference type="AlphaFoldDB" id="A0A2W5QPF3"/>
<dbReference type="EMBL" id="QFPP01000003">
    <property type="protein sequence ID" value="PZQ78229.1"/>
    <property type="molecule type" value="Genomic_DNA"/>
</dbReference>
<protein>
    <submittedName>
        <fullName evidence="1">Uncharacterized protein</fullName>
    </submittedName>
</protein>
<evidence type="ECO:0000313" key="2">
    <source>
        <dbReference type="Proteomes" id="UP000249135"/>
    </source>
</evidence>
<comment type="caution">
    <text evidence="1">The sequence shown here is derived from an EMBL/GenBank/DDBJ whole genome shotgun (WGS) entry which is preliminary data.</text>
</comment>
<evidence type="ECO:0000313" key="1">
    <source>
        <dbReference type="EMBL" id="PZQ78229.1"/>
    </source>
</evidence>
<name>A0A2W5QPF3_VARPD</name>
<organism evidence="1 2">
    <name type="scientific">Variovorax paradoxus</name>
    <dbReference type="NCBI Taxonomy" id="34073"/>
    <lineage>
        <taxon>Bacteria</taxon>
        <taxon>Pseudomonadati</taxon>
        <taxon>Pseudomonadota</taxon>
        <taxon>Betaproteobacteria</taxon>
        <taxon>Burkholderiales</taxon>
        <taxon>Comamonadaceae</taxon>
        <taxon>Variovorax</taxon>
    </lineage>
</organism>
<accession>A0A2W5QPF3</accession>
<gene>
    <name evidence="1" type="ORF">DI563_00780</name>
</gene>
<dbReference type="Proteomes" id="UP000249135">
    <property type="component" value="Unassembled WGS sequence"/>
</dbReference>
<reference evidence="1 2" key="1">
    <citation type="submission" date="2017-08" db="EMBL/GenBank/DDBJ databases">
        <title>Infants hospitalized years apart are colonized by the same room-sourced microbial strains.</title>
        <authorList>
            <person name="Brooks B."/>
            <person name="Olm M.R."/>
            <person name="Firek B.A."/>
            <person name="Baker R."/>
            <person name="Thomas B.C."/>
            <person name="Morowitz M.J."/>
            <person name="Banfield J.F."/>
        </authorList>
    </citation>
    <scope>NUCLEOTIDE SEQUENCE [LARGE SCALE GENOMIC DNA]</scope>
    <source>
        <strain evidence="1">S2_005_003_R2_41</strain>
    </source>
</reference>